<evidence type="ECO:0000313" key="1">
    <source>
        <dbReference type="EMBL" id="KAJ5103406.1"/>
    </source>
</evidence>
<comment type="caution">
    <text evidence="1">The sequence shown here is derived from an EMBL/GenBank/DDBJ whole genome shotgun (WGS) entry which is preliminary data.</text>
</comment>
<accession>A0A9W9FND1</accession>
<dbReference type="OrthoDB" id="5431013at2759"/>
<dbReference type="GeneID" id="81355408"/>
<reference evidence="1" key="1">
    <citation type="submission" date="2022-11" db="EMBL/GenBank/DDBJ databases">
        <authorList>
            <person name="Petersen C."/>
        </authorList>
    </citation>
    <scope>NUCLEOTIDE SEQUENCE</scope>
    <source>
        <strain evidence="1">IBT 30761</strain>
    </source>
</reference>
<dbReference type="RefSeq" id="XP_056476786.1">
    <property type="nucleotide sequence ID" value="XM_056616429.1"/>
</dbReference>
<dbReference type="AlphaFoldDB" id="A0A9W9FND1"/>
<reference evidence="1" key="2">
    <citation type="journal article" date="2023" name="IMA Fungus">
        <title>Comparative genomic study of the Penicillium genus elucidates a diverse pangenome and 15 lateral gene transfer events.</title>
        <authorList>
            <person name="Petersen C."/>
            <person name="Sorensen T."/>
            <person name="Nielsen M.R."/>
            <person name="Sondergaard T.E."/>
            <person name="Sorensen J.L."/>
            <person name="Fitzpatrick D.A."/>
            <person name="Frisvad J.C."/>
            <person name="Nielsen K.L."/>
        </authorList>
    </citation>
    <scope>NUCLEOTIDE SEQUENCE</scope>
    <source>
        <strain evidence="1">IBT 30761</strain>
    </source>
</reference>
<protein>
    <submittedName>
        <fullName evidence="1">Uncharacterized protein</fullName>
    </submittedName>
</protein>
<organism evidence="1 2">
    <name type="scientific">Penicillium argentinense</name>
    <dbReference type="NCBI Taxonomy" id="1131581"/>
    <lineage>
        <taxon>Eukaryota</taxon>
        <taxon>Fungi</taxon>
        <taxon>Dikarya</taxon>
        <taxon>Ascomycota</taxon>
        <taxon>Pezizomycotina</taxon>
        <taxon>Eurotiomycetes</taxon>
        <taxon>Eurotiomycetidae</taxon>
        <taxon>Eurotiales</taxon>
        <taxon>Aspergillaceae</taxon>
        <taxon>Penicillium</taxon>
    </lineage>
</organism>
<name>A0A9W9FND1_9EURO</name>
<sequence>MLFMLNVIMYAGQLRRMNNVSTLEEQRKLIQMLLKNEQESEAKYTHLTRSIQMIYINDDAGPIRATASTTTFTVMGTAAARPNPILPASLDRLSPSIKADVMPEFSAYEHIIQKFLTKIDMCQSTLEEARRQRIRNGIMKLHATEVAVY</sequence>
<gene>
    <name evidence="1" type="ORF">N7532_003935</name>
</gene>
<keyword evidence="2" id="KW-1185">Reference proteome</keyword>
<dbReference type="Proteomes" id="UP001149074">
    <property type="component" value="Unassembled WGS sequence"/>
</dbReference>
<proteinExistence type="predicted"/>
<dbReference type="EMBL" id="JAPQKI010000004">
    <property type="protein sequence ID" value="KAJ5103406.1"/>
    <property type="molecule type" value="Genomic_DNA"/>
</dbReference>
<evidence type="ECO:0000313" key="2">
    <source>
        <dbReference type="Proteomes" id="UP001149074"/>
    </source>
</evidence>